<keyword evidence="5" id="KW-1185">Reference proteome</keyword>
<keyword evidence="2" id="KW-0732">Signal</keyword>
<name>A0ABT2AQ22_9BURK</name>
<dbReference type="InterPro" id="IPR037185">
    <property type="entry name" value="EmrE-like"/>
</dbReference>
<feature type="signal peptide" evidence="2">
    <location>
        <begin position="1"/>
        <end position="21"/>
    </location>
</feature>
<feature type="transmembrane region" description="Helical" evidence="1">
    <location>
        <begin position="87"/>
        <end position="107"/>
    </location>
</feature>
<proteinExistence type="predicted"/>
<dbReference type="Proteomes" id="UP001206572">
    <property type="component" value="Unassembled WGS sequence"/>
</dbReference>
<dbReference type="Pfam" id="PF00892">
    <property type="entry name" value="EamA"/>
    <property type="match status" value="1"/>
</dbReference>
<sequence length="276" mass="27981">MPAFVLVAVLCAALLHAGWNAAIKAEPDKLLASMAVSTGAAALGAAALVLMPLPDPASWPFILASTALHVAYYQLLSRTYGQADISLAYPLMRGSAPVLVALASAWAEPLHPVQGMAVALVSLGAVAACFGGTGRLSRRAVGLALLTALVIAAYTLVDGLGVRRSGAPASYTAALFLLSGVAVPLACRRQLGGRLPAYLAARPMLALAGGLATGGSYAIVLWAMTQAPVAVVAALRETSIVFAVAIAAWVLRERVGRARVLGALLIAGGAATLRLA</sequence>
<dbReference type="SUPFAM" id="SSF103481">
    <property type="entry name" value="Multidrug resistance efflux transporter EmrE"/>
    <property type="match status" value="2"/>
</dbReference>
<feature type="transmembrane region" description="Helical" evidence="1">
    <location>
        <begin position="113"/>
        <end position="133"/>
    </location>
</feature>
<dbReference type="InterPro" id="IPR000620">
    <property type="entry name" value="EamA_dom"/>
</dbReference>
<evidence type="ECO:0000256" key="2">
    <source>
        <dbReference type="SAM" id="SignalP"/>
    </source>
</evidence>
<evidence type="ECO:0000256" key="1">
    <source>
        <dbReference type="SAM" id="Phobius"/>
    </source>
</evidence>
<protein>
    <submittedName>
        <fullName evidence="4">EamA family transporter</fullName>
    </submittedName>
</protein>
<gene>
    <name evidence="4" type="ORF">NX780_18445</name>
</gene>
<keyword evidence="1" id="KW-0812">Transmembrane</keyword>
<keyword evidence="1" id="KW-1133">Transmembrane helix</keyword>
<dbReference type="RefSeq" id="WP_258829338.1">
    <property type="nucleotide sequence ID" value="NZ_JANUHA010000014.1"/>
</dbReference>
<dbReference type="Gene3D" id="1.10.3730.20">
    <property type="match status" value="2"/>
</dbReference>
<feature type="chain" id="PRO_5045208789" evidence="2">
    <location>
        <begin position="22"/>
        <end position="276"/>
    </location>
</feature>
<accession>A0ABT2AQ22</accession>
<evidence type="ECO:0000313" key="5">
    <source>
        <dbReference type="Proteomes" id="UP001206572"/>
    </source>
</evidence>
<evidence type="ECO:0000259" key="3">
    <source>
        <dbReference type="Pfam" id="PF00892"/>
    </source>
</evidence>
<feature type="transmembrane region" description="Helical" evidence="1">
    <location>
        <begin position="229"/>
        <end position="251"/>
    </location>
</feature>
<feature type="transmembrane region" description="Helical" evidence="1">
    <location>
        <begin position="140"/>
        <end position="157"/>
    </location>
</feature>
<comment type="caution">
    <text evidence="4">The sequence shown here is derived from an EMBL/GenBank/DDBJ whole genome shotgun (WGS) entry which is preliminary data.</text>
</comment>
<organism evidence="4 5">
    <name type="scientific">Massilia agri</name>
    <dbReference type="NCBI Taxonomy" id="1886785"/>
    <lineage>
        <taxon>Bacteria</taxon>
        <taxon>Pseudomonadati</taxon>
        <taxon>Pseudomonadota</taxon>
        <taxon>Betaproteobacteria</taxon>
        <taxon>Burkholderiales</taxon>
        <taxon>Oxalobacteraceae</taxon>
        <taxon>Telluria group</taxon>
        <taxon>Massilia</taxon>
    </lineage>
</organism>
<reference evidence="4 5" key="1">
    <citation type="submission" date="2022-08" db="EMBL/GenBank/DDBJ databases">
        <title>Reclassification of Massilia species as members of the genera Telluria, Duganella, Pseudoduganella, Mokoshia gen. nov. and Zemynaea gen. nov. using orthogonal and non-orthogonal genome-based approaches.</title>
        <authorList>
            <person name="Bowman J.P."/>
        </authorList>
    </citation>
    <scope>NUCLEOTIDE SEQUENCE [LARGE SCALE GENOMIC DNA]</scope>
    <source>
        <strain evidence="4 5">JCM 31661</strain>
    </source>
</reference>
<feature type="transmembrane region" description="Helical" evidence="1">
    <location>
        <begin position="57"/>
        <end position="75"/>
    </location>
</feature>
<feature type="transmembrane region" description="Helical" evidence="1">
    <location>
        <begin position="169"/>
        <end position="187"/>
    </location>
</feature>
<evidence type="ECO:0000313" key="4">
    <source>
        <dbReference type="EMBL" id="MCS0598326.1"/>
    </source>
</evidence>
<feature type="transmembrane region" description="Helical" evidence="1">
    <location>
        <begin position="199"/>
        <end position="223"/>
    </location>
</feature>
<feature type="domain" description="EamA" evidence="3">
    <location>
        <begin position="140"/>
        <end position="272"/>
    </location>
</feature>
<keyword evidence="1" id="KW-0472">Membrane</keyword>
<dbReference type="EMBL" id="JANUHA010000014">
    <property type="protein sequence ID" value="MCS0598326.1"/>
    <property type="molecule type" value="Genomic_DNA"/>
</dbReference>